<name>D7MPQ6_ARALL</name>
<gene>
    <name evidence="5" type="ORF">ARALYDRAFT_686072</name>
</gene>
<dbReference type="PROSITE" id="PS51471">
    <property type="entry name" value="FE2OG_OXY"/>
    <property type="match status" value="1"/>
</dbReference>
<dbReference type="AlphaFoldDB" id="D7MPQ6"/>
<dbReference type="Proteomes" id="UP000008694">
    <property type="component" value="Unassembled WGS sequence"/>
</dbReference>
<proteinExistence type="inferred from homology"/>
<evidence type="ECO:0000256" key="1">
    <source>
        <dbReference type="ARBA" id="ARBA00022723"/>
    </source>
</evidence>
<dbReference type="GO" id="GO:0046872">
    <property type="term" value="F:metal ion binding"/>
    <property type="evidence" value="ECO:0007669"/>
    <property type="project" value="UniProtKB-KW"/>
</dbReference>
<keyword evidence="6" id="KW-1185">Reference proteome</keyword>
<keyword evidence="2 3" id="KW-0408">Iron</keyword>
<dbReference type="InterPro" id="IPR027443">
    <property type="entry name" value="IPNS-like_sf"/>
</dbReference>
<evidence type="ECO:0000313" key="5">
    <source>
        <dbReference type="EMBL" id="EFH42821.1"/>
    </source>
</evidence>
<organism evidence="6">
    <name type="scientific">Arabidopsis lyrata subsp. lyrata</name>
    <name type="common">Lyre-leaved rock-cress</name>
    <dbReference type="NCBI Taxonomy" id="81972"/>
    <lineage>
        <taxon>Eukaryota</taxon>
        <taxon>Viridiplantae</taxon>
        <taxon>Streptophyta</taxon>
        <taxon>Embryophyta</taxon>
        <taxon>Tracheophyta</taxon>
        <taxon>Spermatophyta</taxon>
        <taxon>Magnoliopsida</taxon>
        <taxon>eudicotyledons</taxon>
        <taxon>Gunneridae</taxon>
        <taxon>Pentapetalae</taxon>
        <taxon>rosids</taxon>
        <taxon>malvids</taxon>
        <taxon>Brassicales</taxon>
        <taxon>Brassicaceae</taxon>
        <taxon>Camelineae</taxon>
        <taxon>Arabidopsis</taxon>
    </lineage>
</organism>
<accession>D7MPQ6</accession>
<dbReference type="EMBL" id="GL348720">
    <property type="protein sequence ID" value="EFH42821.1"/>
    <property type="molecule type" value="Genomic_DNA"/>
</dbReference>
<dbReference type="InterPro" id="IPR044861">
    <property type="entry name" value="IPNS-like_FE2OG_OXY"/>
</dbReference>
<evidence type="ECO:0000256" key="3">
    <source>
        <dbReference type="RuleBase" id="RU003682"/>
    </source>
</evidence>
<sequence length="344" mass="39554">MEYERDHNTSSSSPPSLCKQLASSTLRGSFLKCYCGLVIPHLYYSLHLEPHIPVVDLSASDEELVVRAVVKASEEWGIFQVVNHGIPTELMQQLQVVGKQFFDLPEAEKEAVAKEEDFEGYKRNYLEGIKAWDEHLFHRIWPPSCINYKYWSKNPPRYREVNEEYTRHMKKLTEKILGWLSEGLGLPPVALTKSLGGEMAEYVIRVNFYQPSPKSELALGAAVHTDIGAITLLVPNEVPGLQVFKDEQWLDLEYINSAVVVIIGDQLMRMSNGRYKNVLHRATLDKENLRILWPVFVAPKHDLFVGPLPELTGDENPPKFETIVYKYYLHQTIRNWTLDKLPLY</sequence>
<dbReference type="eggNOG" id="KOG0143">
    <property type="taxonomic scope" value="Eukaryota"/>
</dbReference>
<dbReference type="HOGENOM" id="CLU_010119_16_3_1"/>
<dbReference type="PANTHER" id="PTHR47990">
    <property type="entry name" value="2-OXOGLUTARATE (2OG) AND FE(II)-DEPENDENT OXYGENASE SUPERFAMILY PROTEIN-RELATED"/>
    <property type="match status" value="1"/>
</dbReference>
<dbReference type="Gene3D" id="2.60.120.330">
    <property type="entry name" value="B-lactam Antibiotic, Isopenicillin N Synthase, Chain"/>
    <property type="match status" value="1"/>
</dbReference>
<comment type="similarity">
    <text evidence="3">Belongs to the iron/ascorbate-dependent oxidoreductase family.</text>
</comment>
<dbReference type="GO" id="GO:0016491">
    <property type="term" value="F:oxidoreductase activity"/>
    <property type="evidence" value="ECO:0007669"/>
    <property type="project" value="UniProtKB-KW"/>
</dbReference>
<dbReference type="InterPro" id="IPR005123">
    <property type="entry name" value="Oxoglu/Fe-dep_dioxygenase_dom"/>
</dbReference>
<dbReference type="InterPro" id="IPR026992">
    <property type="entry name" value="DIOX_N"/>
</dbReference>
<dbReference type="STRING" id="81972.D7MPQ6"/>
<evidence type="ECO:0000259" key="4">
    <source>
        <dbReference type="PROSITE" id="PS51471"/>
    </source>
</evidence>
<keyword evidence="1 3" id="KW-0479">Metal-binding</keyword>
<reference evidence="6" key="1">
    <citation type="journal article" date="2011" name="Nat. Genet.">
        <title>The Arabidopsis lyrata genome sequence and the basis of rapid genome size change.</title>
        <authorList>
            <person name="Hu T.T."/>
            <person name="Pattyn P."/>
            <person name="Bakker E.G."/>
            <person name="Cao J."/>
            <person name="Cheng J.-F."/>
            <person name="Clark R.M."/>
            <person name="Fahlgren N."/>
            <person name="Fawcett J.A."/>
            <person name="Grimwood J."/>
            <person name="Gundlach H."/>
            <person name="Haberer G."/>
            <person name="Hollister J.D."/>
            <person name="Ossowski S."/>
            <person name="Ottilar R.P."/>
            <person name="Salamov A.A."/>
            <person name="Schneeberger K."/>
            <person name="Spannagl M."/>
            <person name="Wang X."/>
            <person name="Yang L."/>
            <person name="Nasrallah M.E."/>
            <person name="Bergelson J."/>
            <person name="Carrington J.C."/>
            <person name="Gaut B.S."/>
            <person name="Schmutz J."/>
            <person name="Mayer K.F.X."/>
            <person name="Van de Peer Y."/>
            <person name="Grigoriev I.V."/>
            <person name="Nordborg M."/>
            <person name="Weigel D."/>
            <person name="Guo Y.-L."/>
        </authorList>
    </citation>
    <scope>NUCLEOTIDE SEQUENCE [LARGE SCALE GENOMIC DNA]</scope>
    <source>
        <strain evidence="6">cv. MN47</strain>
    </source>
</reference>
<evidence type="ECO:0000313" key="6">
    <source>
        <dbReference type="Proteomes" id="UP000008694"/>
    </source>
</evidence>
<dbReference type="Pfam" id="PF03171">
    <property type="entry name" value="2OG-FeII_Oxy"/>
    <property type="match status" value="1"/>
</dbReference>
<keyword evidence="3" id="KW-0560">Oxidoreductase</keyword>
<dbReference type="InterPro" id="IPR050231">
    <property type="entry name" value="Iron_ascorbate_oxido_reductase"/>
</dbReference>
<dbReference type="Pfam" id="PF14226">
    <property type="entry name" value="DIOX_N"/>
    <property type="match status" value="1"/>
</dbReference>
<evidence type="ECO:0000256" key="2">
    <source>
        <dbReference type="ARBA" id="ARBA00023004"/>
    </source>
</evidence>
<feature type="domain" description="Fe2OG dioxygenase" evidence="4">
    <location>
        <begin position="199"/>
        <end position="299"/>
    </location>
</feature>
<dbReference type="Gramene" id="Al_scaffold_0008_2892">
    <property type="protein sequence ID" value="Al_scaffold_0008_2892"/>
    <property type="gene ID" value="Al_scaffold_0008_2892"/>
</dbReference>
<dbReference type="SUPFAM" id="SSF51197">
    <property type="entry name" value="Clavaminate synthase-like"/>
    <property type="match status" value="1"/>
</dbReference>
<protein>
    <submittedName>
        <fullName evidence="5">Predicted protein</fullName>
    </submittedName>
</protein>